<comment type="subcellular location">
    <subcellularLocation>
        <location evidence="4">Secreted</location>
    </subcellularLocation>
</comment>
<reference evidence="6 7" key="1">
    <citation type="submission" date="2014-06" db="EMBL/GenBank/DDBJ databases">
        <title>Genomes of Alteromonas australica, a world apart.</title>
        <authorList>
            <person name="Gonzaga A."/>
            <person name="Lopez-Perez M."/>
            <person name="Rodriguez-Valera F."/>
        </authorList>
    </citation>
    <scope>NUCLEOTIDE SEQUENCE [LARGE SCALE GENOMIC DNA]</scope>
    <source>
        <strain evidence="6 7">H 17</strain>
    </source>
</reference>
<dbReference type="PANTHER" id="PTHR31683:SF18">
    <property type="entry name" value="PECTATE LYASE 21-RELATED"/>
    <property type="match status" value="1"/>
</dbReference>
<dbReference type="InterPro" id="IPR010496">
    <property type="entry name" value="AL/BT2_dom"/>
</dbReference>
<sequence>MKLTYVAALIGSVLVIAGCGEKSTTNVKLPPDPALTGVFVDSPVSGLSYNSASVEAGQTDENGEFSYFRGEQLSFYIGDLVFPETPASSVISPLDLFATDNAFNQSVVNTIRLLQSLDTDGDPTNGITLSADAANVATVTLEEGETLIDFFNQSDADFASDVEVWLPAAGGASNTLIDKSTALSHFVSYLETELGTLFPNTFDVTKFTGDVYAPFIENRQVTQRTFTFTPVDENNLAGDFTLVTGDETLSGNYEFAFGRKVLVLHAQEETHYLISRAYNTVNDVYSLCLISADDATPIATYVESCLSNDDPQAAVFAFTQAQADAESIRLEEAANAIQAALEENFDTDTDTFFSSSYKRLSDAPDAGALYYVTGGSPLVDASTGQLTLEGDRFSIGNAAANPGANTSGTDTVGQGIYNLSEGFTISFDIVAVGSAGSFSLYVDNNTTGQDNSIHGAASKFVSISLSDGELEAGTRYSYTYEPGDDVNGGDPAASDAKILDNTVTNSFFQLRTDSSGSITLDNLKIETVADAVDVPTAPTEPEPTEPEEPVIIPTTPLPLSYSFAGISEDIFSTNFAAIETADGVSVPMLTKTGGQVTQVSNGIELDGGRFTLGNTTPDTQSSADDTSVNGALDLSRPYHVIFDVVAAEDTEGDNKFQIYVDNNTSGSANSYLGGSSRFYNELVTSLVAGTTVTVEGPIASQNSYLQFRTESGSRVVIDNIRIEYIAANVLLEETFETDVDSFFSPSYKATDGGAQTPFYSITGGSSGLTMSDGSLTIDSARFTLGNTTPDVETSADDTATTGILDLSRPYMISMDIINVEDTEGDNNFIIYADNNTSSSSKSIHGGDAKFFSEPITSLTAGQRLSIEGFVATTSSFLQLRTESGGVVTIDNLVITYLDDGSSSQAFSCDSAPTLYFCDDFSSGSFDNFDLLANESGSNGAQGSFDILDDDGNNVMRYTAGGEGGEILLVKDSVLTDLPESGDYFVEARIRPRQNSTTRNKQIFLLGRYDSVGNWFAGGLNVQNASTSTQVEIAVSKAGSISRPLQKKSPIEIGEKDGVDGTWYRVRIDMVGDELTVYLNGENLGSTTDSSYSAKGLIGLFTNNRSFELDDLKVGDPSERPVQLTLDYATNAWETTTSEDPLYVHVTAVKSDGITEDEFSVISSDESVVSVEQDGSLVVLTANAEGNAQVTFTSGEDPALFKVLSVTVQEGFTMPSATYGDLFPLTTPFAGQQNAYLDGLLTLTFDDAPTLGTSGEVRIYKQSDDSIVDVISMGGDIDALGYHGQDKLRHVNYLPIKVEGNQLIVKPHNNVLEYGESYYVAISDGLVTDASLNSQLFNGLGKTANWTFTTREAAPTGTRLLVDDDGEADFRSLQGALNYVMENLPKDQPATITLRDGEYEELLFLRNQNNVTIEGESRDNTLVYYANYDSLNSGSGKSSPVGATVAEGGRSVFLVEGADNLTLHNFTLKNTHTRSNAYSNQAEALYFNNDDGRLSAVNMNFISEQDTLQLKGYSWFYETLVAGNVDFIWGYVNTALFENSEIRTIGDSKNGNPDEDTAGGYVLQARVPDIDHKGFIFLNSRFTNGPGPLGNGVLDNSTYIARSGGSENYFDNITLINNRFDTHIADIGWAGEGVRDQPAPNPVTATANAGWREYGSMDLQGNALNLSTRESAYLLTESDVSSLTTREAIFAHYDNDTGWQPSVPSDPVVTVPDVSVSQGFAQHNYSLTGGAGGTVVTVNTGLALQAALDDAKAANTPVTIYVDGTITDANNGSSGAPIEIRDMNDVSIIGVASRGELDGIGILIKRANNIIIRNLKIHHVLTEGKDAIAIEGDNDGSTTSHIWIDHNELYSTLNVDKDYYDGLIDSKRGAKSITISYNYLHDHWKGSLHGHTETDTDSANTDRMITFHHNRFENIESRLPLFRYGVGHLYNNYYSNITSTAINSRQGAELRINNNVFENTQNPIVSFYSDVVGYWNTSGNVFGEGVTWTTPADGDVVAGPEATPTSSYEVPYEYQLDDADKTKAIVINHAGVGKIKQDPESIPSL</sequence>
<comment type="similarity">
    <text evidence="4">Belongs to the polysaccharide lyase 1 family.</text>
</comment>
<evidence type="ECO:0000313" key="6">
    <source>
        <dbReference type="EMBL" id="AIG00468.1"/>
    </source>
</evidence>
<dbReference type="EMBL" id="CP008849">
    <property type="protein sequence ID" value="AIG00468.1"/>
    <property type="molecule type" value="Genomic_DNA"/>
</dbReference>
<dbReference type="Gene3D" id="2.160.20.10">
    <property type="entry name" value="Single-stranded right-handed beta-helix, Pectin lyase-like"/>
    <property type="match status" value="2"/>
</dbReference>
<dbReference type="eggNOG" id="COG3866">
    <property type="taxonomic scope" value="Bacteria"/>
</dbReference>
<dbReference type="InterPro" id="IPR012334">
    <property type="entry name" value="Pectin_lyas_fold"/>
</dbReference>
<gene>
    <name evidence="6" type="ORF">EP13_18275</name>
</gene>
<keyword evidence="4" id="KW-0624">Polysaccharide degradation</keyword>
<dbReference type="GO" id="GO:0042545">
    <property type="term" value="P:cell wall modification"/>
    <property type="evidence" value="ECO:0007669"/>
    <property type="project" value="InterPro"/>
</dbReference>
<evidence type="ECO:0000256" key="2">
    <source>
        <dbReference type="ARBA" id="ARBA00023085"/>
    </source>
</evidence>
<evidence type="ECO:0000256" key="4">
    <source>
        <dbReference type="RuleBase" id="RU361173"/>
    </source>
</evidence>
<dbReference type="eggNOG" id="COG5276">
    <property type="taxonomic scope" value="Bacteria"/>
</dbReference>
<feature type="domain" description="Pectate lyase" evidence="5">
    <location>
        <begin position="1730"/>
        <end position="1962"/>
    </location>
</feature>
<dbReference type="Pfam" id="PF00544">
    <property type="entry name" value="Pectate_lyase_4"/>
    <property type="match status" value="1"/>
</dbReference>
<keyword evidence="4" id="KW-0119">Carbohydrate metabolism</keyword>
<protein>
    <submittedName>
        <fullName evidence="6">Pectin methylesterase</fullName>
    </submittedName>
</protein>
<evidence type="ECO:0000313" key="7">
    <source>
        <dbReference type="Proteomes" id="UP000056090"/>
    </source>
</evidence>
<dbReference type="RefSeq" id="WP_044058460.1">
    <property type="nucleotide sequence ID" value="NZ_CBCSKJ010000004.1"/>
</dbReference>
<dbReference type="GO" id="GO:0000272">
    <property type="term" value="P:polysaccharide catabolic process"/>
    <property type="evidence" value="ECO:0007669"/>
    <property type="project" value="UniProtKB-KW"/>
</dbReference>
<keyword evidence="4" id="KW-0964">Secreted</keyword>
<evidence type="ECO:0000256" key="1">
    <source>
        <dbReference type="ARBA" id="ARBA00022801"/>
    </source>
</evidence>
<proteinExistence type="inferred from homology"/>
<dbReference type="GeneID" id="78256825"/>
<evidence type="ECO:0000259" key="5">
    <source>
        <dbReference type="SMART" id="SM00656"/>
    </source>
</evidence>
<keyword evidence="7" id="KW-1185">Reference proteome</keyword>
<keyword evidence="3 4" id="KW-0456">Lyase</keyword>
<dbReference type="Proteomes" id="UP000056090">
    <property type="component" value="Chromosome"/>
</dbReference>
<dbReference type="InterPro" id="IPR000070">
    <property type="entry name" value="Pectinesterase_cat"/>
</dbReference>
<dbReference type="Gene3D" id="2.60.40.1080">
    <property type="match status" value="1"/>
</dbReference>
<dbReference type="PROSITE" id="PS51257">
    <property type="entry name" value="PROKAR_LIPOPROTEIN"/>
    <property type="match status" value="1"/>
</dbReference>
<accession>A0A075PAV4</accession>
<dbReference type="GO" id="GO:0005576">
    <property type="term" value="C:extracellular region"/>
    <property type="evidence" value="ECO:0007669"/>
    <property type="project" value="UniProtKB-SubCell"/>
</dbReference>
<dbReference type="Pfam" id="PF01095">
    <property type="entry name" value="Pectinesterase"/>
    <property type="match status" value="1"/>
</dbReference>
<organism evidence="6 7">
    <name type="scientific">Alteromonas australica</name>
    <dbReference type="NCBI Taxonomy" id="589873"/>
    <lineage>
        <taxon>Bacteria</taxon>
        <taxon>Pseudomonadati</taxon>
        <taxon>Pseudomonadota</taxon>
        <taxon>Gammaproteobacteria</taxon>
        <taxon>Alteromonadales</taxon>
        <taxon>Alteromonadaceae</taxon>
        <taxon>Alteromonas/Salinimonas group</taxon>
        <taxon>Alteromonas</taxon>
    </lineage>
</organism>
<dbReference type="SUPFAM" id="SSF51126">
    <property type="entry name" value="Pectin lyase-like"/>
    <property type="match status" value="2"/>
</dbReference>
<dbReference type="PANTHER" id="PTHR31683">
    <property type="entry name" value="PECTATE LYASE 18-RELATED"/>
    <property type="match status" value="1"/>
</dbReference>
<dbReference type="InterPro" id="IPR002022">
    <property type="entry name" value="Pec_lyase"/>
</dbReference>
<keyword evidence="2" id="KW-0063">Aspartyl esterase</keyword>
<dbReference type="eggNOG" id="COG4677">
    <property type="taxonomic scope" value="Bacteria"/>
</dbReference>
<evidence type="ECO:0000256" key="3">
    <source>
        <dbReference type="ARBA" id="ARBA00023239"/>
    </source>
</evidence>
<dbReference type="Gene3D" id="2.60.120.560">
    <property type="entry name" value="Exo-inulinase, domain 1"/>
    <property type="match status" value="1"/>
</dbReference>
<dbReference type="Pfam" id="PF06439">
    <property type="entry name" value="3keto-disac_hyd"/>
    <property type="match status" value="1"/>
</dbReference>
<dbReference type="InterPro" id="IPR045032">
    <property type="entry name" value="PEL"/>
</dbReference>
<dbReference type="SMART" id="SM00656">
    <property type="entry name" value="Amb_all"/>
    <property type="match status" value="1"/>
</dbReference>
<keyword evidence="1" id="KW-0378">Hydrolase</keyword>
<dbReference type="KEGG" id="aal:EP13_18275"/>
<dbReference type="InterPro" id="IPR011050">
    <property type="entry name" value="Pectin_lyase_fold/virulence"/>
</dbReference>
<dbReference type="GO" id="GO:0030599">
    <property type="term" value="F:pectinesterase activity"/>
    <property type="evidence" value="ECO:0007669"/>
    <property type="project" value="InterPro"/>
</dbReference>
<dbReference type="GO" id="GO:0030570">
    <property type="term" value="F:pectate lyase activity"/>
    <property type="evidence" value="ECO:0007669"/>
    <property type="project" value="InterPro"/>
</dbReference>
<name>A0A075PAV4_9ALTE</name>